<gene>
    <name evidence="5" type="ORF">HYX28_07165</name>
</gene>
<evidence type="ECO:0000256" key="1">
    <source>
        <dbReference type="ARBA" id="ARBA00022737"/>
    </source>
</evidence>
<dbReference type="NCBIfam" id="TIGR03696">
    <property type="entry name" value="Rhs_assc_core"/>
    <property type="match status" value="1"/>
</dbReference>
<reference evidence="5" key="1">
    <citation type="submission" date="2020-07" db="EMBL/GenBank/DDBJ databases">
        <title>Huge and variable diversity of episymbiotic CPR bacteria and DPANN archaea in groundwater ecosystems.</title>
        <authorList>
            <person name="He C.Y."/>
            <person name="Keren R."/>
            <person name="Whittaker M."/>
            <person name="Farag I.F."/>
            <person name="Doudna J."/>
            <person name="Cate J.H.D."/>
            <person name="Banfield J.F."/>
        </authorList>
    </citation>
    <scope>NUCLEOTIDE SEQUENCE</scope>
    <source>
        <strain evidence="5">NC_groundwater_580_Pr5_B-0.1um_64_19</strain>
    </source>
</reference>
<organism evidence="5 6">
    <name type="scientific">Candidatus Korobacter versatilis</name>
    <dbReference type="NCBI Taxonomy" id="658062"/>
    <lineage>
        <taxon>Bacteria</taxon>
        <taxon>Pseudomonadati</taxon>
        <taxon>Acidobacteriota</taxon>
        <taxon>Terriglobia</taxon>
        <taxon>Terriglobales</taxon>
        <taxon>Candidatus Korobacteraceae</taxon>
        <taxon>Candidatus Korobacter</taxon>
    </lineage>
</organism>
<protein>
    <submittedName>
        <fullName evidence="5">RHS repeat-associated core domain-containing protein</fullName>
    </submittedName>
</protein>
<proteinExistence type="predicted"/>
<sequence>MSRCAHLVVVVSLLVSATASFAIVCNPACEPDPTDTTYAGAFLARTTPQNHRGRHPIHTPIPTGDVGPLTLASASYNYAAPILSLPGRNGLNLNLTLYYNSRIWDVDNVNGTATFNTDLDFPSYGFRLGFGYIEKNGTQYVLTESDGSKRELVLSTSPTYITTDSSNIDFNSTTKVLRYRNGVQVLYEVFPTSNDFLRPTKITDTNGNYISIAYVTHVSNVNDEQNISTITDTLGRVVTFTYNANATLYSITQGTKVYAVFNWNTSYTFKYNFASGITAVNSPNNNATLTVLSGLIYANSTFVNFVYGDWGVINEIQSKSSSAALRSSTSYNIPAATTALTDAPGFTQQTVSDGASSYVTTHTVAKTAGNKVATYTITDPGGVKSVSTLYTAGGWQDGLVTKVEVRDSSDVVLRTTTNVWDADGSNRNPKLAQVFTRLNDTNQLAKTEFCYDTNGNILGVAEYDFGFPRLRYAATSYLSTSAYTTKHILDRPSSVKVYQGGSLAFGVCTIVGSLVARTDFTYDGGPLSSVTGASHHDDTNYGSGLTTRGNVSSITRYANASAGTGGISRSFSYDTLGNLISADADCCSKLEWVYSSTTQYAYPDQVKRGPSGSQLITSATYDFASGLVLTSTDENSKTTTLTYDSVDRISTSTPPSPGAVATVTYDDSSAQPSVLVTNTGNSAEQKTITDGLGRTVQSQLRNSGTALSLTDYTYDSAGRLYQVSNPRASGDSPVYTSRAYDGYNRLTSVTPPGSVGAYTYSYSGNSSTATDPAGKARRSFSDAAGRLVEVDEPGFGDGAAGRGFVTVVRVGTGSGNVTMTVNGLAKTTSYTGTTLEGTVASGIASAFTADGTSSVYAVASGSTVYFTAKTAAASTNYTLSSSVTGTGYTTYNSGTTLTGGVDASPGTNTLASPMVTTYSYDQLNDLLQVNQGAAPGLSAQTRTFVYDSLGRLTSATPAESNGVATTYTYTDFSAVYQRTDPRNVVTTYGYDTSNRISSIAYSTTGTTAAATNSLSYTYGTSSSSNNNGRLITANNTSESDSYSYDALGRIISVAKTIGSNTYTVGYAYNSVSALTTLTYPSTRAVATAYDAIGRANQISDGSRTYLTVGGSDYNPAGQLLHFAYGNGVSANFTYNDHMQLASIRYANGSTDLLNLAYSYNQSVGGNTVNNGQIQKITWQPGGTEDTTKTQNYEYDAWYRIKKAFTSDLTANGTWRQEWSYDRFGNMTQQNLTGGLLNAPYSTPSSPNLTVSATSNRITTSGYTYDSAGNLTNDGSNSYTYDAENRLVTFNTGSISTAYVFGTDGLRIKKTVGSNAPTTYVFSGFKVVAEYTGSTPALSQEYVYAGDSLLASLDSSGTPTYRHPDHLSSRVETNASGGTVRTFGHFPYGETWYETGAASRQKFTTYERDSESALDYANYRYYAPRLGRFVTPDILAGGLDAPQSLNRYAYVIADPINHIDALGLTCYPDDPPPGGCPTPPPPPDPNGGTQSPPPPGTCFLVYIDNTYAGNTCDVGNRWITECEARGNHKLSPCSFVNPCAATEGPPSSAVPRTVAVGYEATAAAGTANTGSSASGGGGAMASSDGTTATYTSNGASGRAANGDTVSLVPGIKPAVFGAYFGAGASASVSNGTPGQNRGAFDTFTFNIGWGMWGMGFSVSVADNGTYTAGVNKIGPGIGVAFTVQSTNTTVMTCKKGPS</sequence>
<dbReference type="Proteomes" id="UP000779809">
    <property type="component" value="Unassembled WGS sequence"/>
</dbReference>
<evidence type="ECO:0000313" key="5">
    <source>
        <dbReference type="EMBL" id="MBI2678545.1"/>
    </source>
</evidence>
<comment type="caution">
    <text evidence="5">The sequence shown here is derived from an EMBL/GenBank/DDBJ whole genome shotgun (WGS) entry which is preliminary data.</text>
</comment>
<dbReference type="InterPro" id="IPR050708">
    <property type="entry name" value="T6SS_VgrG/RHS"/>
</dbReference>
<dbReference type="InterPro" id="IPR022385">
    <property type="entry name" value="Rhs_assc_core"/>
</dbReference>
<dbReference type="InterPro" id="IPR056823">
    <property type="entry name" value="TEN-like_YD-shell"/>
</dbReference>
<evidence type="ECO:0000256" key="2">
    <source>
        <dbReference type="SAM" id="MobiDB-lite"/>
    </source>
</evidence>
<evidence type="ECO:0000256" key="3">
    <source>
        <dbReference type="SAM" id="SignalP"/>
    </source>
</evidence>
<name>A0A932A896_9BACT</name>
<feature type="chain" id="PRO_5037112867" evidence="3">
    <location>
        <begin position="23"/>
        <end position="1697"/>
    </location>
</feature>
<keyword evidence="3" id="KW-0732">Signal</keyword>
<evidence type="ECO:0000313" key="6">
    <source>
        <dbReference type="Proteomes" id="UP000779809"/>
    </source>
</evidence>
<feature type="domain" description="Teneurin-like YD-shell" evidence="4">
    <location>
        <begin position="976"/>
        <end position="1097"/>
    </location>
</feature>
<dbReference type="PANTHER" id="PTHR32305">
    <property type="match status" value="1"/>
</dbReference>
<keyword evidence="1" id="KW-0677">Repeat</keyword>
<dbReference type="PANTHER" id="PTHR32305:SF15">
    <property type="entry name" value="PROTEIN RHSA-RELATED"/>
    <property type="match status" value="1"/>
</dbReference>
<feature type="region of interest" description="Disordered" evidence="2">
    <location>
        <begin position="1469"/>
        <end position="1493"/>
    </location>
</feature>
<evidence type="ECO:0000259" key="4">
    <source>
        <dbReference type="Pfam" id="PF25023"/>
    </source>
</evidence>
<dbReference type="EMBL" id="JACPNR010000009">
    <property type="protein sequence ID" value="MBI2678545.1"/>
    <property type="molecule type" value="Genomic_DNA"/>
</dbReference>
<feature type="signal peptide" evidence="3">
    <location>
        <begin position="1"/>
        <end position="22"/>
    </location>
</feature>
<dbReference type="Pfam" id="PF25023">
    <property type="entry name" value="TEN_YD-shell"/>
    <property type="match status" value="1"/>
</dbReference>
<accession>A0A932A896</accession>
<dbReference type="Gene3D" id="2.180.10.10">
    <property type="entry name" value="RHS repeat-associated core"/>
    <property type="match status" value="3"/>
</dbReference>